<evidence type="ECO:0000313" key="2">
    <source>
        <dbReference type="Proteomes" id="UP000233425"/>
    </source>
</evidence>
<dbReference type="Pfam" id="PF13416">
    <property type="entry name" value="SBP_bac_8"/>
    <property type="match status" value="1"/>
</dbReference>
<proteinExistence type="predicted"/>
<dbReference type="AlphaFoldDB" id="A0A2N0UYH6"/>
<dbReference type="RefSeq" id="WP_101028735.1">
    <property type="nucleotide sequence ID" value="NZ_CABMMZ010000036.1"/>
</dbReference>
<organism evidence="1 2">
    <name type="scientific">Ruminococcus bromii</name>
    <dbReference type="NCBI Taxonomy" id="40518"/>
    <lineage>
        <taxon>Bacteria</taxon>
        <taxon>Bacillati</taxon>
        <taxon>Bacillota</taxon>
        <taxon>Clostridia</taxon>
        <taxon>Eubacteriales</taxon>
        <taxon>Oscillospiraceae</taxon>
        <taxon>Ruminococcus</taxon>
    </lineage>
</organism>
<comment type="caution">
    <text evidence="1">The sequence shown here is derived from an EMBL/GenBank/DDBJ whole genome shotgun (WGS) entry which is preliminary data.</text>
</comment>
<dbReference type="EMBL" id="NNSR01000036">
    <property type="protein sequence ID" value="PKD32029.1"/>
    <property type="molecule type" value="Genomic_DNA"/>
</dbReference>
<dbReference type="InterPro" id="IPR006059">
    <property type="entry name" value="SBP"/>
</dbReference>
<dbReference type="SUPFAM" id="SSF53850">
    <property type="entry name" value="Periplasmic binding protein-like II"/>
    <property type="match status" value="1"/>
</dbReference>
<gene>
    <name evidence="1" type="ORF">RBATCC27255_00655</name>
</gene>
<protein>
    <submittedName>
        <fullName evidence="1">Maltose-binding periplasmic protein/domain</fullName>
    </submittedName>
</protein>
<reference evidence="1" key="1">
    <citation type="journal article" date="2018" name="Environ. Microbiol.">
        <title>Sporulation capability and amylosome conservation among diverse human colonic and rumen isolates of the keystone starch-degrader Ruminococcus bromii.</title>
        <authorList>
            <person name="Mukhopadhya I."/>
            <person name="Morais S."/>
            <person name="Laverde-Gomez J."/>
            <person name="Sheridan P.O."/>
            <person name="Walker A.W."/>
            <person name="Kelly W."/>
            <person name="Klieve A.V."/>
            <person name="Ouwerkerk D."/>
            <person name="Duncan S.H."/>
            <person name="Louis P."/>
            <person name="Koropatkin N."/>
            <person name="Cockburn D."/>
            <person name="Kibler R."/>
            <person name="Cooper P.J."/>
            <person name="Sandoval C."/>
            <person name="Crost E."/>
            <person name="Juge N."/>
            <person name="Bayer E.A."/>
            <person name="Flint H.J."/>
        </authorList>
    </citation>
    <scope>NUCLEOTIDE SEQUENCE [LARGE SCALE GENOMIC DNA]</scope>
    <source>
        <strain evidence="1">ATCC 27255</strain>
    </source>
</reference>
<name>A0A2N0UYH6_9FIRM</name>
<dbReference type="PROSITE" id="PS51257">
    <property type="entry name" value="PROKAR_LIPOPROTEIN"/>
    <property type="match status" value="1"/>
</dbReference>
<sequence length="447" mass="51083">MFTRFLFKPHESIKVILAILLSVIIITSFSSCAIKNNSEQNHLVYYTLNDEDALSWITEKYNKYCINSNNPSFQVEIVKFDSEQEMSTQISTEIMAGSGPDIISLSQKLPFEKLIESRSLMNIYDLLKDDNSSNAINLDDYNVNILNAGVYDNGLYIVPLFYGVDVLVSTEERLKNFNIKENNGFSLTYSNFSDVFENYFLNDEGYSFVSNELSDFLWFDYPMQLFCRFLNSYVDFENKAVYFDTDEFKDNLDVMMQMLTISQKNNTNELFDGLYINRSFPLMAGSYSYYQSINETPVVFRGLTKNKDVNSAHIQVGYAINNNTQLKEQALAFIKYTLSDEIQEIGATASGSLSFPVNMSVYDNAKLVAGSRTDDNNKIIGIDNDFMKAYIDIADNVNACTLYRDVSHSYYNDNVIGDIVDDYINKGIAKDKFIRQLSAATKIYLTE</sequence>
<evidence type="ECO:0000313" key="1">
    <source>
        <dbReference type="EMBL" id="PKD32029.1"/>
    </source>
</evidence>
<accession>A0A2N0UYH6</accession>
<keyword evidence="2" id="KW-1185">Reference proteome</keyword>
<dbReference type="Gene3D" id="3.40.190.10">
    <property type="entry name" value="Periplasmic binding protein-like II"/>
    <property type="match status" value="1"/>
</dbReference>
<dbReference type="Proteomes" id="UP000233425">
    <property type="component" value="Unassembled WGS sequence"/>
</dbReference>